<protein>
    <recommendedName>
        <fullName evidence="3">citrate synthase (unknown stereospecificity)</fullName>
        <ecNumber evidence="3">2.3.3.16</ecNumber>
    </recommendedName>
</protein>
<reference evidence="5 6" key="1">
    <citation type="journal article" date="2019" name="Int. J. Syst. Evol. Microbiol.">
        <title>The Global Catalogue of Microorganisms (GCM) 10K type strain sequencing project: providing services to taxonomists for standard genome sequencing and annotation.</title>
        <authorList>
            <consortium name="The Broad Institute Genomics Platform"/>
            <consortium name="The Broad Institute Genome Sequencing Center for Infectious Disease"/>
            <person name="Wu L."/>
            <person name="Ma J."/>
        </authorList>
    </citation>
    <scope>NUCLEOTIDE SEQUENCE [LARGE SCALE GENOMIC DNA]</scope>
    <source>
        <strain evidence="5 6">JCM 12398</strain>
    </source>
</reference>
<dbReference type="Proteomes" id="UP001501266">
    <property type="component" value="Unassembled WGS sequence"/>
</dbReference>
<comment type="caution">
    <text evidence="5">The sequence shown here is derived from an EMBL/GenBank/DDBJ whole genome shotgun (WGS) entry which is preliminary data.</text>
</comment>
<dbReference type="InterPro" id="IPR016143">
    <property type="entry name" value="Citrate_synth-like_sm_a-sub"/>
</dbReference>
<accession>A0ABN1YUG1</accession>
<keyword evidence="4" id="KW-0808">Transferase</keyword>
<name>A0ABN1YUG1_9MICO</name>
<evidence type="ECO:0000256" key="3">
    <source>
        <dbReference type="ARBA" id="ARBA00012972"/>
    </source>
</evidence>
<comment type="pathway">
    <text evidence="1">Carbohydrate metabolism; tricarboxylic acid cycle.</text>
</comment>
<comment type="similarity">
    <text evidence="2">Belongs to the citrate synthase family.</text>
</comment>
<keyword evidence="6" id="KW-1185">Reference proteome</keyword>
<dbReference type="InterPro" id="IPR002020">
    <property type="entry name" value="Citrate_synthase"/>
</dbReference>
<gene>
    <name evidence="5" type="ORF">GCM10009640_16450</name>
</gene>
<evidence type="ECO:0000256" key="4">
    <source>
        <dbReference type="ARBA" id="ARBA00022679"/>
    </source>
</evidence>
<sequence length="269" mass="28182">MTDERSYPTGIGTSTSETIELLGLDLASEVLGTVSFGELAYWLATKRRPTAGQLRVFEAALVSLADHGYTPTAIAARMTYYSAPESIQGAIAAGLLGGGSRFLGVTEDTGVFLHEIVAGLGDTAEWDDERWDAVARDAVSAAKASGRKVPGLGHPVHKNGDPRTPVMFRIAREAEVFGPHLSLFEAIGRVHAEVLGRTLPLNGAGVAGASLADAGLPIGLLRGFALLARTAGLIGHLAEEQQDPVGPSIYMEVDRNARYVPPASAPSQA</sequence>
<dbReference type="RefSeq" id="WP_343919283.1">
    <property type="nucleotide sequence ID" value="NZ_BAAAKK010000004.1"/>
</dbReference>
<evidence type="ECO:0000313" key="6">
    <source>
        <dbReference type="Proteomes" id="UP001501266"/>
    </source>
</evidence>
<keyword evidence="5" id="KW-0456">Lyase</keyword>
<evidence type="ECO:0000313" key="5">
    <source>
        <dbReference type="EMBL" id="GAA1422915.1"/>
    </source>
</evidence>
<evidence type="ECO:0000256" key="2">
    <source>
        <dbReference type="ARBA" id="ARBA00010566"/>
    </source>
</evidence>
<dbReference type="SUPFAM" id="SSF48256">
    <property type="entry name" value="Citrate synthase"/>
    <property type="match status" value="1"/>
</dbReference>
<dbReference type="Pfam" id="PF00285">
    <property type="entry name" value="Citrate_synt"/>
    <property type="match status" value="1"/>
</dbReference>
<dbReference type="Gene3D" id="1.10.580.10">
    <property type="entry name" value="Citrate Synthase, domain 1"/>
    <property type="match status" value="1"/>
</dbReference>
<organism evidence="5 6">
    <name type="scientific">Agrococcus citreus</name>
    <dbReference type="NCBI Taxonomy" id="84643"/>
    <lineage>
        <taxon>Bacteria</taxon>
        <taxon>Bacillati</taxon>
        <taxon>Actinomycetota</taxon>
        <taxon>Actinomycetes</taxon>
        <taxon>Micrococcales</taxon>
        <taxon>Microbacteriaceae</taxon>
        <taxon>Agrococcus</taxon>
    </lineage>
</organism>
<dbReference type="GO" id="GO:0016829">
    <property type="term" value="F:lyase activity"/>
    <property type="evidence" value="ECO:0007669"/>
    <property type="project" value="UniProtKB-KW"/>
</dbReference>
<proteinExistence type="inferred from homology"/>
<dbReference type="EMBL" id="BAAAKK010000004">
    <property type="protein sequence ID" value="GAA1422915.1"/>
    <property type="molecule type" value="Genomic_DNA"/>
</dbReference>
<dbReference type="CDD" id="cd06100">
    <property type="entry name" value="CCL_ACL-C"/>
    <property type="match status" value="1"/>
</dbReference>
<dbReference type="PANTHER" id="PTHR11739:SF4">
    <property type="entry name" value="CITRATE SYNTHASE, PEROXISOMAL"/>
    <property type="match status" value="1"/>
</dbReference>
<dbReference type="Gene3D" id="1.10.230.10">
    <property type="entry name" value="Cytochrome P450-Terp, domain 2"/>
    <property type="match status" value="1"/>
</dbReference>
<dbReference type="NCBIfam" id="NF004868">
    <property type="entry name" value="PRK06224.1-5"/>
    <property type="match status" value="1"/>
</dbReference>
<dbReference type="InterPro" id="IPR036969">
    <property type="entry name" value="Citrate_synthase_sf"/>
</dbReference>
<dbReference type="InterPro" id="IPR016142">
    <property type="entry name" value="Citrate_synth-like_lrg_a-sub"/>
</dbReference>
<dbReference type="PANTHER" id="PTHR11739">
    <property type="entry name" value="CITRATE SYNTHASE"/>
    <property type="match status" value="1"/>
</dbReference>
<dbReference type="EC" id="2.3.3.16" evidence="3"/>
<evidence type="ECO:0000256" key="1">
    <source>
        <dbReference type="ARBA" id="ARBA00005163"/>
    </source>
</evidence>